<dbReference type="Pfam" id="PF13151">
    <property type="entry name" value="DUF3990"/>
    <property type="match status" value="1"/>
</dbReference>
<dbReference type="InterPro" id="IPR025051">
    <property type="entry name" value="DUF3990"/>
</dbReference>
<dbReference type="EMBL" id="SVBY01000065">
    <property type="protein sequence ID" value="MBE6093237.1"/>
    <property type="molecule type" value="Genomic_DNA"/>
</dbReference>
<gene>
    <name evidence="1" type="ORF">E7201_08765</name>
</gene>
<reference evidence="1" key="1">
    <citation type="submission" date="2019-04" db="EMBL/GenBank/DDBJ databases">
        <title>Evolution of Biomass-Degrading Anaerobic Consortia Revealed by Metagenomics.</title>
        <authorList>
            <person name="Peng X."/>
        </authorList>
    </citation>
    <scope>NUCLEOTIDE SEQUENCE</scope>
    <source>
        <strain evidence="1">SIG240</strain>
    </source>
</reference>
<dbReference type="Proteomes" id="UP000761380">
    <property type="component" value="Unassembled WGS sequence"/>
</dbReference>
<protein>
    <submittedName>
        <fullName evidence="1">DUF3990 domain-containing protein</fullName>
    </submittedName>
</protein>
<evidence type="ECO:0000313" key="1">
    <source>
        <dbReference type="EMBL" id="MBE6093237.1"/>
    </source>
</evidence>
<name>A0A927WSQ4_SELRU</name>
<comment type="caution">
    <text evidence="1">The sequence shown here is derived from an EMBL/GenBank/DDBJ whole genome shotgun (WGS) entry which is preliminary data.</text>
</comment>
<proteinExistence type="predicted"/>
<dbReference type="AlphaFoldDB" id="A0A927WSQ4"/>
<evidence type="ECO:0000313" key="2">
    <source>
        <dbReference type="Proteomes" id="UP000761380"/>
    </source>
</evidence>
<sequence length="163" mass="18398">MLVHHGTDFYSAQYIRKRGIDLSKGEWTADFGLGFYLSTQKGVAKRRASQVGFRKGQRGAILTYELDISDLTVLKPTLKEWEDIVLGFRQWGSKYEESLPAHDCIMGPIADGKIAVMLELLMADRITEQDFRDGLKAKLPGMQIALKTEKAINALTFREECVL</sequence>
<accession>A0A927WSQ4</accession>
<organism evidence="1 2">
    <name type="scientific">Selenomonas ruminantium</name>
    <dbReference type="NCBI Taxonomy" id="971"/>
    <lineage>
        <taxon>Bacteria</taxon>
        <taxon>Bacillati</taxon>
        <taxon>Bacillota</taxon>
        <taxon>Negativicutes</taxon>
        <taxon>Selenomonadales</taxon>
        <taxon>Selenomonadaceae</taxon>
        <taxon>Selenomonas</taxon>
    </lineage>
</organism>